<dbReference type="PANTHER" id="PTHR32305:SF15">
    <property type="entry name" value="PROTEIN RHSA-RELATED"/>
    <property type="match status" value="1"/>
</dbReference>
<evidence type="ECO:0000313" key="2">
    <source>
        <dbReference type="Proteomes" id="UP000244128"/>
    </source>
</evidence>
<dbReference type="Proteomes" id="UP000244128">
    <property type="component" value="Unassembled WGS sequence"/>
</dbReference>
<protein>
    <submittedName>
        <fullName evidence="1">RHS repeat-associated protein</fullName>
    </submittedName>
</protein>
<reference evidence="1 2" key="1">
    <citation type="submission" date="2018-04" db="EMBL/GenBank/DDBJ databases">
        <title>Active sludge and wastewater microbial communities from Klosterneuburg, Austria.</title>
        <authorList>
            <person name="Wagner M."/>
        </authorList>
    </citation>
    <scope>NUCLEOTIDE SEQUENCE [LARGE SCALE GENOMIC DNA]</scope>
    <source>
        <strain evidence="1 2">Nm49</strain>
    </source>
</reference>
<dbReference type="InterPro" id="IPR050708">
    <property type="entry name" value="T6SS_VgrG/RHS"/>
</dbReference>
<dbReference type="Gene3D" id="2.180.10.10">
    <property type="entry name" value="RHS repeat-associated core"/>
    <property type="match status" value="1"/>
</dbReference>
<sequence>MDGQLLAETTDAGSLIRVYFWAEGIPIAQMDTELTYLHADHLDTPRTATSSSSAIVWQWNSDAFGSLLPNEDPDGNGTPTTVNLRFPGQYFDKETNLHYNYFRDYDPRIGRYLESDPIGLMGGLKTFGYGELNPLSNIDAEGLRSLMPQGTIYRGTGDIHGQIWVGNQMRNGAIQSFYSI</sequence>
<proteinExistence type="predicted"/>
<dbReference type="PANTHER" id="PTHR32305">
    <property type="match status" value="1"/>
</dbReference>
<dbReference type="InterPro" id="IPR022385">
    <property type="entry name" value="Rhs_assc_core"/>
</dbReference>
<dbReference type="NCBIfam" id="TIGR03696">
    <property type="entry name" value="Rhs_assc_core"/>
    <property type="match status" value="1"/>
</dbReference>
<name>A0A2T5H4R4_9PROT</name>
<evidence type="ECO:0000313" key="1">
    <source>
        <dbReference type="EMBL" id="PTQ66544.1"/>
    </source>
</evidence>
<accession>A0A2T5H4R4</accession>
<comment type="caution">
    <text evidence="1">The sequence shown here is derived from an EMBL/GenBank/DDBJ whole genome shotgun (WGS) entry which is preliminary data.</text>
</comment>
<gene>
    <name evidence="1" type="ORF">C8R26_14810</name>
</gene>
<dbReference type="EMBL" id="QAOI01000048">
    <property type="protein sequence ID" value="PTQ66544.1"/>
    <property type="molecule type" value="Genomic_DNA"/>
</dbReference>
<dbReference type="AlphaFoldDB" id="A0A2T5H4R4"/>
<organism evidence="1 2">
    <name type="scientific">Nitrosomonas oligotropha</name>
    <dbReference type="NCBI Taxonomy" id="42354"/>
    <lineage>
        <taxon>Bacteria</taxon>
        <taxon>Pseudomonadati</taxon>
        <taxon>Pseudomonadota</taxon>
        <taxon>Betaproteobacteria</taxon>
        <taxon>Nitrosomonadales</taxon>
        <taxon>Nitrosomonadaceae</taxon>
        <taxon>Nitrosomonas</taxon>
    </lineage>
</organism>